<dbReference type="Proteomes" id="UP001148662">
    <property type="component" value="Unassembled WGS sequence"/>
</dbReference>
<sequence>MPQKDATLYDSLGQKQRDLAAQYHHYPSLCAAIQGKYELATVPPDFSQGQMFPRAGLVFTKYQAFELEPILGVKLHPRDDGTIHPGDIKVHADMFRSDWRCREGGILRCMFDER</sequence>
<protein>
    <submittedName>
        <fullName evidence="1">Uncharacterized protein</fullName>
    </submittedName>
</protein>
<comment type="caution">
    <text evidence="1">The sequence shown here is derived from an EMBL/GenBank/DDBJ whole genome shotgun (WGS) entry which is preliminary data.</text>
</comment>
<reference evidence="1" key="1">
    <citation type="submission" date="2022-07" db="EMBL/GenBank/DDBJ databases">
        <title>Genome Sequence of Phlebia brevispora.</title>
        <authorList>
            <person name="Buettner E."/>
        </authorList>
    </citation>
    <scope>NUCLEOTIDE SEQUENCE</scope>
    <source>
        <strain evidence="1">MPL23</strain>
    </source>
</reference>
<gene>
    <name evidence="1" type="ORF">NM688_g4931</name>
</gene>
<name>A0ACC1T1L8_9APHY</name>
<keyword evidence="2" id="KW-1185">Reference proteome</keyword>
<organism evidence="1 2">
    <name type="scientific">Phlebia brevispora</name>
    <dbReference type="NCBI Taxonomy" id="194682"/>
    <lineage>
        <taxon>Eukaryota</taxon>
        <taxon>Fungi</taxon>
        <taxon>Dikarya</taxon>
        <taxon>Basidiomycota</taxon>
        <taxon>Agaricomycotina</taxon>
        <taxon>Agaricomycetes</taxon>
        <taxon>Polyporales</taxon>
        <taxon>Meruliaceae</taxon>
        <taxon>Phlebia</taxon>
    </lineage>
</organism>
<dbReference type="EMBL" id="JANHOG010000864">
    <property type="protein sequence ID" value="KAJ3551106.1"/>
    <property type="molecule type" value="Genomic_DNA"/>
</dbReference>
<proteinExistence type="predicted"/>
<evidence type="ECO:0000313" key="1">
    <source>
        <dbReference type="EMBL" id="KAJ3551106.1"/>
    </source>
</evidence>
<evidence type="ECO:0000313" key="2">
    <source>
        <dbReference type="Proteomes" id="UP001148662"/>
    </source>
</evidence>
<accession>A0ACC1T1L8</accession>